<organism evidence="2 3">
    <name type="scientific">Pseudoxanthomonas gei</name>
    <dbReference type="NCBI Taxonomy" id="1383030"/>
    <lineage>
        <taxon>Bacteria</taxon>
        <taxon>Pseudomonadati</taxon>
        <taxon>Pseudomonadota</taxon>
        <taxon>Gammaproteobacteria</taxon>
        <taxon>Lysobacterales</taxon>
        <taxon>Lysobacteraceae</taxon>
        <taxon>Pseudoxanthomonas</taxon>
    </lineage>
</organism>
<name>A0ABX0AEL8_9GAMM</name>
<keyword evidence="3" id="KW-1185">Reference proteome</keyword>
<dbReference type="EMBL" id="QOVG01000011">
    <property type="protein sequence ID" value="NDK40055.1"/>
    <property type="molecule type" value="Genomic_DNA"/>
</dbReference>
<evidence type="ECO:0000313" key="2">
    <source>
        <dbReference type="EMBL" id="NDK40055.1"/>
    </source>
</evidence>
<comment type="caution">
    <text evidence="2">The sequence shown here is derived from an EMBL/GenBank/DDBJ whole genome shotgun (WGS) entry which is preliminary data.</text>
</comment>
<proteinExistence type="predicted"/>
<feature type="region of interest" description="Disordered" evidence="1">
    <location>
        <begin position="1"/>
        <end position="75"/>
    </location>
</feature>
<feature type="compositionally biased region" description="Basic and acidic residues" evidence="1">
    <location>
        <begin position="49"/>
        <end position="61"/>
    </location>
</feature>
<evidence type="ECO:0000256" key="1">
    <source>
        <dbReference type="SAM" id="MobiDB-lite"/>
    </source>
</evidence>
<evidence type="ECO:0000313" key="3">
    <source>
        <dbReference type="Proteomes" id="UP001429354"/>
    </source>
</evidence>
<protein>
    <submittedName>
        <fullName evidence="2">Uncharacterized protein</fullName>
    </submittedName>
</protein>
<sequence>MPAFPDASASVGGKSGDLPSTAPPAGGNPKKHRIAGRLQDGDQVIAHQPRTERQGSSDVARRGFGSLKSAGEDPTDLLAGMSGRRFPAIVAWVTAAPVFGAVAGKEEAPAAGRGFVGVCDGASTRKLAQTVLK</sequence>
<accession>A0ABX0AEL8</accession>
<gene>
    <name evidence="2" type="ORF">DT603_14520</name>
</gene>
<reference evidence="2 3" key="1">
    <citation type="submission" date="2018-07" db="EMBL/GenBank/DDBJ databases">
        <title>Whole genome Sequencing of Pseudoxanthomonas gei KCTC 32298 (T).</title>
        <authorList>
            <person name="Kumar S."/>
            <person name="Bansal K."/>
            <person name="Kaur A."/>
            <person name="Patil P."/>
            <person name="Sharma S."/>
            <person name="Patil P.B."/>
        </authorList>
    </citation>
    <scope>NUCLEOTIDE SEQUENCE [LARGE SCALE GENOMIC DNA]</scope>
    <source>
        <strain evidence="2 3">KCTC 32298</strain>
    </source>
</reference>
<dbReference type="Proteomes" id="UP001429354">
    <property type="component" value="Unassembled WGS sequence"/>
</dbReference>